<accession>A0A0E9QPE9</accession>
<evidence type="ECO:0000313" key="1">
    <source>
        <dbReference type="EMBL" id="JAH18115.1"/>
    </source>
</evidence>
<protein>
    <submittedName>
        <fullName evidence="1">Uncharacterized protein</fullName>
    </submittedName>
</protein>
<organism evidence="1">
    <name type="scientific">Anguilla anguilla</name>
    <name type="common">European freshwater eel</name>
    <name type="synonym">Muraena anguilla</name>
    <dbReference type="NCBI Taxonomy" id="7936"/>
    <lineage>
        <taxon>Eukaryota</taxon>
        <taxon>Metazoa</taxon>
        <taxon>Chordata</taxon>
        <taxon>Craniata</taxon>
        <taxon>Vertebrata</taxon>
        <taxon>Euteleostomi</taxon>
        <taxon>Actinopterygii</taxon>
        <taxon>Neopterygii</taxon>
        <taxon>Teleostei</taxon>
        <taxon>Anguilliformes</taxon>
        <taxon>Anguillidae</taxon>
        <taxon>Anguilla</taxon>
    </lineage>
</organism>
<sequence length="28" mass="2992">MLTSEVPLSDTSVFLSSCLSLSISIQFS</sequence>
<name>A0A0E9QPE9_ANGAN</name>
<reference evidence="1" key="2">
    <citation type="journal article" date="2015" name="Fish Shellfish Immunol.">
        <title>Early steps in the European eel (Anguilla anguilla)-Vibrio vulnificus interaction in the gills: Role of the RtxA13 toxin.</title>
        <authorList>
            <person name="Callol A."/>
            <person name="Pajuelo D."/>
            <person name="Ebbesson L."/>
            <person name="Teles M."/>
            <person name="MacKenzie S."/>
            <person name="Amaro C."/>
        </authorList>
    </citation>
    <scope>NUCLEOTIDE SEQUENCE</scope>
</reference>
<dbReference type="EMBL" id="GBXM01090462">
    <property type="protein sequence ID" value="JAH18115.1"/>
    <property type="molecule type" value="Transcribed_RNA"/>
</dbReference>
<dbReference type="AlphaFoldDB" id="A0A0E9QPE9"/>
<proteinExistence type="predicted"/>
<reference evidence="1" key="1">
    <citation type="submission" date="2014-11" db="EMBL/GenBank/DDBJ databases">
        <authorList>
            <person name="Amaro Gonzalez C."/>
        </authorList>
    </citation>
    <scope>NUCLEOTIDE SEQUENCE</scope>
</reference>